<comment type="caution">
    <text evidence="7">The sequence shown here is derived from an EMBL/GenBank/DDBJ whole genome shotgun (WGS) entry which is preliminary data.</text>
</comment>
<evidence type="ECO:0000256" key="1">
    <source>
        <dbReference type="ARBA" id="ARBA00022741"/>
    </source>
</evidence>
<keyword evidence="3" id="KW-0342">GTP-binding</keyword>
<dbReference type="GO" id="GO:0005525">
    <property type="term" value="F:GTP binding"/>
    <property type="evidence" value="ECO:0007669"/>
    <property type="project" value="UniProtKB-KW"/>
</dbReference>
<dbReference type="Gene3D" id="3.30.230.10">
    <property type="match status" value="1"/>
</dbReference>
<dbReference type="InterPro" id="IPR020568">
    <property type="entry name" value="Ribosomal_Su5_D2-typ_SF"/>
</dbReference>
<dbReference type="AlphaFoldDB" id="A0A6B0XYP7"/>
<dbReference type="PANTHER" id="PTHR43261">
    <property type="entry name" value="TRANSLATION ELONGATION FACTOR G-RELATED"/>
    <property type="match status" value="1"/>
</dbReference>
<evidence type="ECO:0000259" key="6">
    <source>
        <dbReference type="Pfam" id="PF14492"/>
    </source>
</evidence>
<keyword evidence="7" id="KW-0251">Elongation factor</keyword>
<organism evidence="7">
    <name type="scientific">Boseongicola sp. SB0664_bin_43</name>
    <dbReference type="NCBI Taxonomy" id="2604844"/>
    <lineage>
        <taxon>Bacteria</taxon>
        <taxon>Pseudomonadati</taxon>
        <taxon>Pseudomonadota</taxon>
        <taxon>Alphaproteobacteria</taxon>
        <taxon>Rhodobacterales</taxon>
        <taxon>Paracoccaceae</taxon>
        <taxon>Boseongicola</taxon>
    </lineage>
</organism>
<sequence>MTRLGGSRMTRCIAVIGPSAVGKSELIDQMAMLEGKRPPAAPPVDLRCAEFSYLGENWVALDCPGSLEFAQIALDAILCADAVVIVASPDPEQAVLAAPWIRLAETGNVPRFFFVNRIDECRHDARGIMSAIQSYSTRPIILRQVPIRDGERVVGAVDLVSDRAWRYRDGEPSELIEVPDDLRDRQAEGREELLESLSEHDDWLLEEIIEDRTPATGAVYGICARTLAENLTVPAFFGSAATGNGIRRLMKALRHEAPQPNDTRSRLNDASAAAFMSRTRMHVGKLVWLRSFADELRSGATVGGGSIGGLVEPVGERPAAKASIDAGGVASAVKSDHLDSGCLYSETGQIESPEWYKAFPALWNRTISAVHDRDDAKLSEALHQIAAEDLSLTVIHDQESGQVVLGSQGSQHLRRIQQTLSEIFGVETDTGPFVAHYRETITQKADIHFRHKKQSGGAGQFADVKLTVGPAKRG</sequence>
<dbReference type="SUPFAM" id="SSF54980">
    <property type="entry name" value="EF-G C-terminal domain-like"/>
    <property type="match status" value="1"/>
</dbReference>
<evidence type="ECO:0000256" key="2">
    <source>
        <dbReference type="ARBA" id="ARBA00022917"/>
    </source>
</evidence>
<dbReference type="InterPro" id="IPR041095">
    <property type="entry name" value="EFG_II"/>
</dbReference>
<dbReference type="InterPro" id="IPR005517">
    <property type="entry name" value="Transl_elong_EFG/EF2_IV"/>
</dbReference>
<feature type="domain" description="Translation elongation factor EFG/EF2" evidence="5">
    <location>
        <begin position="436"/>
        <end position="473"/>
    </location>
</feature>
<dbReference type="PANTHER" id="PTHR43261:SF7">
    <property type="entry name" value="ELONGATION FACTOR G-LIKE PROTEIN"/>
    <property type="match status" value="1"/>
</dbReference>
<evidence type="ECO:0000256" key="3">
    <source>
        <dbReference type="ARBA" id="ARBA00023134"/>
    </source>
</evidence>
<feature type="domain" description="Tr-type G" evidence="4">
    <location>
        <begin position="51"/>
        <end position="258"/>
    </location>
</feature>
<dbReference type="InterPro" id="IPR027417">
    <property type="entry name" value="P-loop_NTPase"/>
</dbReference>
<evidence type="ECO:0000259" key="5">
    <source>
        <dbReference type="Pfam" id="PF03764"/>
    </source>
</evidence>
<dbReference type="InterPro" id="IPR000795">
    <property type="entry name" value="T_Tr_GTP-bd_dom"/>
</dbReference>
<dbReference type="GO" id="GO:0003746">
    <property type="term" value="F:translation elongation factor activity"/>
    <property type="evidence" value="ECO:0007669"/>
    <property type="project" value="UniProtKB-KW"/>
</dbReference>
<name>A0A6B0XYP7_9RHOB</name>
<dbReference type="Gene3D" id="3.30.70.870">
    <property type="entry name" value="Elongation Factor G (Translational Gtpase), domain 3"/>
    <property type="match status" value="1"/>
</dbReference>
<dbReference type="GO" id="GO:0032790">
    <property type="term" value="P:ribosome disassembly"/>
    <property type="evidence" value="ECO:0007669"/>
    <property type="project" value="TreeGrafter"/>
</dbReference>
<gene>
    <name evidence="7" type="ORF">F4Y60_06930</name>
</gene>
<dbReference type="GO" id="GO:0097216">
    <property type="term" value="F:guanosine tetraphosphate binding"/>
    <property type="evidence" value="ECO:0007669"/>
    <property type="project" value="UniProtKB-ARBA"/>
</dbReference>
<dbReference type="Pfam" id="PF00009">
    <property type="entry name" value="GTP_EFTU"/>
    <property type="match status" value="1"/>
</dbReference>
<dbReference type="GO" id="GO:0003924">
    <property type="term" value="F:GTPase activity"/>
    <property type="evidence" value="ECO:0007669"/>
    <property type="project" value="InterPro"/>
</dbReference>
<proteinExistence type="predicted"/>
<keyword evidence="2" id="KW-0648">Protein biosynthesis</keyword>
<dbReference type="InterPro" id="IPR035647">
    <property type="entry name" value="EFG_III/V"/>
</dbReference>
<dbReference type="EMBL" id="VXRY01000276">
    <property type="protein sequence ID" value="MXY33811.1"/>
    <property type="molecule type" value="Genomic_DNA"/>
</dbReference>
<keyword evidence="1" id="KW-0547">Nucleotide-binding</keyword>
<dbReference type="Pfam" id="PF14492">
    <property type="entry name" value="EFG_III"/>
    <property type="match status" value="1"/>
</dbReference>
<dbReference type="InterPro" id="IPR014721">
    <property type="entry name" value="Ribsml_uS5_D2-typ_fold_subgr"/>
</dbReference>
<dbReference type="Pfam" id="PF03764">
    <property type="entry name" value="EFG_IV"/>
    <property type="match status" value="1"/>
</dbReference>
<feature type="non-terminal residue" evidence="7">
    <location>
        <position position="474"/>
    </location>
</feature>
<accession>A0A6B0XYP7</accession>
<protein>
    <submittedName>
        <fullName evidence="7">Elongation factor G</fullName>
    </submittedName>
</protein>
<dbReference type="Gene3D" id="3.40.50.300">
    <property type="entry name" value="P-loop containing nucleotide triphosphate hydrolases"/>
    <property type="match status" value="1"/>
</dbReference>
<evidence type="ECO:0000313" key="7">
    <source>
        <dbReference type="EMBL" id="MXY33811.1"/>
    </source>
</evidence>
<evidence type="ECO:0000259" key="4">
    <source>
        <dbReference type="Pfam" id="PF00009"/>
    </source>
</evidence>
<feature type="domain" description="Elongation Factor G" evidence="6">
    <location>
        <begin position="365"/>
        <end position="431"/>
    </location>
</feature>
<dbReference type="SUPFAM" id="SSF54211">
    <property type="entry name" value="Ribosomal protein S5 domain 2-like"/>
    <property type="match status" value="1"/>
</dbReference>
<reference evidence="7" key="1">
    <citation type="submission" date="2019-09" db="EMBL/GenBank/DDBJ databases">
        <title>Characterisation of the sponge microbiome using genome-centric metagenomics.</title>
        <authorList>
            <person name="Engelberts J.P."/>
            <person name="Robbins S.J."/>
            <person name="De Goeij J.M."/>
            <person name="Aranda M."/>
            <person name="Bell S.C."/>
            <person name="Webster N.S."/>
        </authorList>
    </citation>
    <scope>NUCLEOTIDE SEQUENCE</scope>
    <source>
        <strain evidence="7">SB0664_bin_43</strain>
    </source>
</reference>
<dbReference type="SUPFAM" id="SSF52540">
    <property type="entry name" value="P-loop containing nucleoside triphosphate hydrolases"/>
    <property type="match status" value="1"/>
</dbReference>